<accession>A0A1F7Y359</accession>
<keyword evidence="1" id="KW-0812">Transmembrane</keyword>
<sequence>MKKTAFILCIVLLIVYSPVFFSGKTWYFADNYALTVPQKLYAVDSIKRGVLPFWNPLVLSGLPFLADINNSMVYPWTVLFFLFSPAVALNITVISHLFLTGLGMYALCRVLKQSPWQARVGAVVWMLSGHMVAVSNNIALLQSTAWLPWIFALVVLALRDRSKKALVLLPAVFVLEILAGHPQPPLYIGMVVGAYLLFAPYWKVWKRVVMFIIPAVVALAITAFLVFPFLQLSARSTRVHMTLHEVINGSLHPALLTHWFFPNIFDNADLRVVWGPEWGKLKQTDGYITLVGIIAVLLFTIKGKKTYEEKILVFSALFSIVLALGKYVPGMEALYERVAVLRLVRNPSAMIIVWSFAGAVVVGRSLEWFSLQKKLLSRLGTYVWIFPAISGLLLLTRDWWFATGWNMIDVLMRNRLSASAFHTLARDSIIVHAVLLSFFFTSLFSVLIMRMLVKKRVYWPFVFVLITLDMWGAIKPTIFLAPSNVYDARSEQAEFLSAQPNGYRYISVNDYLPYAGLFSYFHDVVTAPPFTTETRFTDIEKQSFAELLGRQHNLVADWGMAHNLSTIYGYETLVPANTAAYWKMNTEGSGINEVDRVPLTDSRMSEQGVRYILLDKRIYPENYLSKQYPWLKVVKSTPEFAILENSHALPIVHPRVSNQNVQVSAIDVRSNTISFVVSAKTSADLFIAETYFPGWQCRINGSECILKEEAGGMSMTAEPGEYIVLLNFVPDNFLLYARISFIAIIGYVVWLVISFRPKFPFPPLD</sequence>
<evidence type="ECO:0000256" key="1">
    <source>
        <dbReference type="SAM" id="Phobius"/>
    </source>
</evidence>
<feature type="transmembrane region" description="Helical" evidence="1">
    <location>
        <begin position="429"/>
        <end position="448"/>
    </location>
</feature>
<feature type="transmembrane region" description="Helical" evidence="1">
    <location>
        <begin position="733"/>
        <end position="753"/>
    </location>
</feature>
<feature type="transmembrane region" description="Helical" evidence="1">
    <location>
        <begin position="311"/>
        <end position="328"/>
    </location>
</feature>
<feature type="transmembrane region" description="Helical" evidence="1">
    <location>
        <begin position="348"/>
        <end position="369"/>
    </location>
</feature>
<dbReference type="InterPro" id="IPR018580">
    <property type="entry name" value="Uncharacterised_YfhO"/>
</dbReference>
<proteinExistence type="predicted"/>
<dbReference type="PANTHER" id="PTHR38454">
    <property type="entry name" value="INTEGRAL MEMBRANE PROTEIN-RELATED"/>
    <property type="match status" value="1"/>
</dbReference>
<feature type="transmembrane region" description="Helical" evidence="1">
    <location>
        <begin position="78"/>
        <end position="104"/>
    </location>
</feature>
<dbReference type="Proteomes" id="UP000178750">
    <property type="component" value="Unassembled WGS sequence"/>
</dbReference>
<feature type="transmembrane region" description="Helical" evidence="1">
    <location>
        <begin position="186"/>
        <end position="202"/>
    </location>
</feature>
<name>A0A1F7Y359_9BACT</name>
<organism evidence="2 3">
    <name type="scientific">Candidatus Woesebacteria bacterium RIFCSPHIGHO2_01_FULL_38_9b</name>
    <dbReference type="NCBI Taxonomy" id="1802493"/>
    <lineage>
        <taxon>Bacteria</taxon>
        <taxon>Candidatus Woeseibacteriota</taxon>
    </lineage>
</organism>
<comment type="caution">
    <text evidence="2">The sequence shown here is derived from an EMBL/GenBank/DDBJ whole genome shotgun (WGS) entry which is preliminary data.</text>
</comment>
<feature type="transmembrane region" description="Helical" evidence="1">
    <location>
        <begin position="381"/>
        <end position="402"/>
    </location>
</feature>
<evidence type="ECO:0000313" key="3">
    <source>
        <dbReference type="Proteomes" id="UP000178750"/>
    </source>
</evidence>
<dbReference type="PANTHER" id="PTHR38454:SF1">
    <property type="entry name" value="INTEGRAL MEMBRANE PROTEIN"/>
    <property type="match status" value="1"/>
</dbReference>
<feature type="transmembrane region" description="Helical" evidence="1">
    <location>
        <begin position="286"/>
        <end position="304"/>
    </location>
</feature>
<keyword evidence="1" id="KW-1133">Transmembrane helix</keyword>
<dbReference type="EMBL" id="MGGF01000027">
    <property type="protein sequence ID" value="OGM21753.1"/>
    <property type="molecule type" value="Genomic_DNA"/>
</dbReference>
<feature type="transmembrane region" description="Helical" evidence="1">
    <location>
        <begin position="165"/>
        <end position="180"/>
    </location>
</feature>
<dbReference type="AlphaFoldDB" id="A0A1F7Y359"/>
<reference evidence="2 3" key="1">
    <citation type="journal article" date="2016" name="Nat. Commun.">
        <title>Thousands of microbial genomes shed light on interconnected biogeochemical processes in an aquifer system.</title>
        <authorList>
            <person name="Anantharaman K."/>
            <person name="Brown C.T."/>
            <person name="Hug L.A."/>
            <person name="Sharon I."/>
            <person name="Castelle C.J."/>
            <person name="Probst A.J."/>
            <person name="Thomas B.C."/>
            <person name="Singh A."/>
            <person name="Wilkins M.J."/>
            <person name="Karaoz U."/>
            <person name="Brodie E.L."/>
            <person name="Williams K.H."/>
            <person name="Hubbard S.S."/>
            <person name="Banfield J.F."/>
        </authorList>
    </citation>
    <scope>NUCLEOTIDE SEQUENCE [LARGE SCALE GENOMIC DNA]</scope>
</reference>
<gene>
    <name evidence="2" type="ORF">A2863_00490</name>
</gene>
<feature type="transmembrane region" description="Helical" evidence="1">
    <location>
        <begin position="209"/>
        <end position="230"/>
    </location>
</feature>
<evidence type="ECO:0008006" key="4">
    <source>
        <dbReference type="Google" id="ProtNLM"/>
    </source>
</evidence>
<evidence type="ECO:0000313" key="2">
    <source>
        <dbReference type="EMBL" id="OGM21753.1"/>
    </source>
</evidence>
<keyword evidence="1" id="KW-0472">Membrane</keyword>
<feature type="transmembrane region" description="Helical" evidence="1">
    <location>
        <begin position="457"/>
        <end position="474"/>
    </location>
</feature>
<feature type="transmembrane region" description="Helical" evidence="1">
    <location>
        <begin position="139"/>
        <end position="158"/>
    </location>
</feature>
<protein>
    <recommendedName>
        <fullName evidence="4">Membrane protein 6-pyruvoyl-tetrahydropterin synthase-related domain-containing protein</fullName>
    </recommendedName>
</protein>